<keyword evidence="2" id="KW-0479">Metal-binding</keyword>
<dbReference type="PANTHER" id="PTHR45331">
    <property type="entry name" value="OXIDOREDUCTASE, IRON-SULPHUR BINDING SUBUNIT-RELATED-RELATED"/>
    <property type="match status" value="1"/>
</dbReference>
<dbReference type="GO" id="GO:0016903">
    <property type="term" value="F:oxidoreductase activity, acting on the aldehyde or oxo group of donors"/>
    <property type="evidence" value="ECO:0007669"/>
    <property type="project" value="TreeGrafter"/>
</dbReference>
<gene>
    <name evidence="8" type="ORF">FHX40_4807</name>
</gene>
<dbReference type="FunFam" id="3.10.20.30:FF:000020">
    <property type="entry name" value="Xanthine dehydrogenase iron-sulfur subunit"/>
    <property type="match status" value="1"/>
</dbReference>
<comment type="caution">
    <text evidence="8">The sequence shown here is derived from an EMBL/GenBank/DDBJ whole genome shotgun (WGS) entry which is preliminary data.</text>
</comment>
<dbReference type="InterPro" id="IPR006058">
    <property type="entry name" value="2Fe2S_fd_BS"/>
</dbReference>
<comment type="pathway">
    <text evidence="6">Alkaloid degradation; nicotine degradation.</text>
</comment>
<evidence type="ECO:0000256" key="4">
    <source>
        <dbReference type="ARBA" id="ARBA00023004"/>
    </source>
</evidence>
<accession>A0A543IQ04</accession>
<dbReference type="EMBL" id="VFPQ01000002">
    <property type="protein sequence ID" value="TQM72654.1"/>
    <property type="molecule type" value="Genomic_DNA"/>
</dbReference>
<dbReference type="Pfam" id="PF01799">
    <property type="entry name" value="Fer2_2"/>
    <property type="match status" value="1"/>
</dbReference>
<evidence type="ECO:0000256" key="2">
    <source>
        <dbReference type="ARBA" id="ARBA00022723"/>
    </source>
</evidence>
<dbReference type="PANTHER" id="PTHR45331:SF2">
    <property type="entry name" value="OXIDOREDUCTASE WITH IRON-SULFUR SUBUNIT"/>
    <property type="match status" value="1"/>
</dbReference>
<keyword evidence="4" id="KW-0408">Iron</keyword>
<dbReference type="InterPro" id="IPR052914">
    <property type="entry name" value="Aldehyde_Oxdr_Iron-Sulfur"/>
</dbReference>
<dbReference type="Pfam" id="PF00111">
    <property type="entry name" value="Fer2"/>
    <property type="match status" value="1"/>
</dbReference>
<dbReference type="InterPro" id="IPR036010">
    <property type="entry name" value="2Fe-2S_ferredoxin-like_sf"/>
</dbReference>
<dbReference type="GO" id="GO:0046872">
    <property type="term" value="F:metal ion binding"/>
    <property type="evidence" value="ECO:0007669"/>
    <property type="project" value="UniProtKB-KW"/>
</dbReference>
<proteinExistence type="predicted"/>
<dbReference type="CDD" id="cd00207">
    <property type="entry name" value="fer2"/>
    <property type="match status" value="1"/>
</dbReference>
<feature type="domain" description="2Fe-2S ferredoxin-type" evidence="7">
    <location>
        <begin position="13"/>
        <end position="89"/>
    </location>
</feature>
<sequence>MTDELHSARVRTRTVRLTVNGVPHHIRVDTRATLLDTLRERLGLTGAKKGCDHGECGTCTVLVGGRRVYSCLTLTVAVDGAEVTTVEGLAGDGGPHPLQRAFVEHRAVQCGYCAPGQLCAAVAVLAEAEAGMPSAVTPDLSAPPALDPAETRERMSGNLCRCGCYGRIAVAIAEVAR</sequence>
<dbReference type="PROSITE" id="PS51085">
    <property type="entry name" value="2FE2S_FER_2"/>
    <property type="match status" value="1"/>
</dbReference>
<dbReference type="GO" id="GO:0051537">
    <property type="term" value="F:2 iron, 2 sulfur cluster binding"/>
    <property type="evidence" value="ECO:0007669"/>
    <property type="project" value="UniProtKB-KW"/>
</dbReference>
<evidence type="ECO:0000313" key="9">
    <source>
        <dbReference type="Proteomes" id="UP000319213"/>
    </source>
</evidence>
<dbReference type="InterPro" id="IPR012675">
    <property type="entry name" value="Beta-grasp_dom_sf"/>
</dbReference>
<keyword evidence="3" id="KW-0560">Oxidoreductase</keyword>
<dbReference type="AlphaFoldDB" id="A0A543IQ04"/>
<dbReference type="InterPro" id="IPR001041">
    <property type="entry name" value="2Fe-2S_ferredoxin-type"/>
</dbReference>
<reference evidence="8 9" key="1">
    <citation type="submission" date="2019-06" db="EMBL/GenBank/DDBJ databases">
        <title>Sequencing the genomes of 1000 actinobacteria strains.</title>
        <authorList>
            <person name="Klenk H.-P."/>
        </authorList>
    </citation>
    <scope>NUCLEOTIDE SEQUENCE [LARGE SCALE GENOMIC DNA]</scope>
    <source>
        <strain evidence="8 9">DSM 43186</strain>
    </source>
</reference>
<keyword evidence="9" id="KW-1185">Reference proteome</keyword>
<evidence type="ECO:0000256" key="6">
    <source>
        <dbReference type="ARBA" id="ARBA00060707"/>
    </source>
</evidence>
<keyword evidence="1" id="KW-0001">2Fe-2S</keyword>
<protein>
    <submittedName>
        <fullName evidence="8">Xanthine dehydrogenase YagT iron-sulfur-binding subunit</fullName>
    </submittedName>
</protein>
<dbReference type="SUPFAM" id="SSF47741">
    <property type="entry name" value="CO dehydrogenase ISP C-domain like"/>
    <property type="match status" value="1"/>
</dbReference>
<name>A0A543IQ04_9ACTN</name>
<dbReference type="Gene3D" id="1.10.150.120">
    <property type="entry name" value="[2Fe-2S]-binding domain"/>
    <property type="match status" value="1"/>
</dbReference>
<dbReference type="InterPro" id="IPR036884">
    <property type="entry name" value="2Fe-2S-bd_dom_sf"/>
</dbReference>
<organism evidence="8 9">
    <name type="scientific">Thermopolyspora flexuosa</name>
    <dbReference type="NCBI Taxonomy" id="103836"/>
    <lineage>
        <taxon>Bacteria</taxon>
        <taxon>Bacillati</taxon>
        <taxon>Actinomycetota</taxon>
        <taxon>Actinomycetes</taxon>
        <taxon>Streptosporangiales</taxon>
        <taxon>Streptosporangiaceae</taxon>
        <taxon>Thermopolyspora</taxon>
    </lineage>
</organism>
<evidence type="ECO:0000256" key="3">
    <source>
        <dbReference type="ARBA" id="ARBA00023002"/>
    </source>
</evidence>
<dbReference type="InterPro" id="IPR002888">
    <property type="entry name" value="2Fe-2S-bd"/>
</dbReference>
<keyword evidence="5" id="KW-0411">Iron-sulfur</keyword>
<evidence type="ECO:0000256" key="1">
    <source>
        <dbReference type="ARBA" id="ARBA00022714"/>
    </source>
</evidence>
<evidence type="ECO:0000259" key="7">
    <source>
        <dbReference type="PROSITE" id="PS51085"/>
    </source>
</evidence>
<evidence type="ECO:0000313" key="8">
    <source>
        <dbReference type="EMBL" id="TQM72654.1"/>
    </source>
</evidence>
<dbReference type="Gene3D" id="3.10.20.30">
    <property type="match status" value="1"/>
</dbReference>
<dbReference type="OrthoDB" id="3530637at2"/>
<dbReference type="SUPFAM" id="SSF54292">
    <property type="entry name" value="2Fe-2S ferredoxin-like"/>
    <property type="match status" value="1"/>
</dbReference>
<dbReference type="Proteomes" id="UP000319213">
    <property type="component" value="Unassembled WGS sequence"/>
</dbReference>
<dbReference type="RefSeq" id="WP_142262188.1">
    <property type="nucleotide sequence ID" value="NZ_BMPV01000002.1"/>
</dbReference>
<dbReference type="PROSITE" id="PS00197">
    <property type="entry name" value="2FE2S_FER_1"/>
    <property type="match status" value="1"/>
</dbReference>
<evidence type="ECO:0000256" key="5">
    <source>
        <dbReference type="ARBA" id="ARBA00023014"/>
    </source>
</evidence>